<dbReference type="PATRIC" id="fig|742159.3.peg.4934"/>
<dbReference type="EMBL" id="ADMS01000092">
    <property type="protein sequence ID" value="EFF74727.1"/>
    <property type="molecule type" value="Genomic_DNA"/>
</dbReference>
<organism evidence="1 2">
    <name type="scientific">Achromobacter piechaudii ATCC 43553</name>
    <dbReference type="NCBI Taxonomy" id="742159"/>
    <lineage>
        <taxon>Bacteria</taxon>
        <taxon>Pseudomonadati</taxon>
        <taxon>Pseudomonadota</taxon>
        <taxon>Betaproteobacteria</taxon>
        <taxon>Burkholderiales</taxon>
        <taxon>Alcaligenaceae</taxon>
        <taxon>Achromobacter</taxon>
    </lineage>
</organism>
<dbReference type="eggNOG" id="COG1414">
    <property type="taxonomic scope" value="Bacteria"/>
</dbReference>
<dbReference type="HOGENOM" id="CLU_2676586_0_0_4"/>
<protein>
    <submittedName>
        <fullName evidence="1">Uncharacterized protein</fullName>
    </submittedName>
</protein>
<accession>D4XEM8</accession>
<evidence type="ECO:0000313" key="2">
    <source>
        <dbReference type="Proteomes" id="UP000004510"/>
    </source>
</evidence>
<comment type="caution">
    <text evidence="1">The sequence shown here is derived from an EMBL/GenBank/DDBJ whole genome shotgun (WGS) entry which is preliminary data.</text>
</comment>
<dbReference type="AlphaFoldDB" id="D4XEM8"/>
<gene>
    <name evidence="1" type="ORF">HMPREF0004_3925</name>
</gene>
<name>D4XEM8_9BURK</name>
<evidence type="ECO:0000313" key="1">
    <source>
        <dbReference type="EMBL" id="EFF74727.1"/>
    </source>
</evidence>
<feature type="non-terminal residue" evidence="1">
    <location>
        <position position="75"/>
    </location>
</feature>
<sequence length="75" mass="8801">MLKTLVQEGAVEQDLETRRYLIGQEISLLGLARTRRFPLLTLADPYMSELAEQVGIRCFEYSTWARFDLYWQKDG</sequence>
<dbReference type="Proteomes" id="UP000004510">
    <property type="component" value="Unassembled WGS sequence"/>
</dbReference>
<proteinExistence type="predicted"/>
<reference evidence="2" key="1">
    <citation type="submission" date="2010-03" db="EMBL/GenBank/DDBJ databases">
        <title>Complete sequence of Mobiluncus curtisii ATCC 43063.</title>
        <authorList>
            <person name="Muzny D."/>
            <person name="Qin X."/>
            <person name="Deng J."/>
            <person name="Jiang H."/>
            <person name="Liu Y."/>
            <person name="Qu J."/>
            <person name="Song X.-Z."/>
            <person name="Zhang L."/>
            <person name="Thornton R."/>
            <person name="Coyle M."/>
            <person name="Francisco L."/>
            <person name="Jackson L."/>
            <person name="Javaid M."/>
            <person name="Korchina V."/>
            <person name="Kovar C."/>
            <person name="Mata R."/>
            <person name="Mathew T."/>
            <person name="Ngo R."/>
            <person name="Nguyen L."/>
            <person name="Nguyen N."/>
            <person name="Okwuonu G."/>
            <person name="Ongeri F."/>
            <person name="Pham C."/>
            <person name="Simmons D."/>
            <person name="Wilczek-Boney K."/>
            <person name="Hale W."/>
            <person name="Jakkamsetti A."/>
            <person name="Pham P."/>
            <person name="Ruth R."/>
            <person name="San Lucas F."/>
            <person name="Warren J."/>
            <person name="Zhang J."/>
            <person name="Zhao Z."/>
            <person name="Zhou C."/>
            <person name="Zhu D."/>
            <person name="Lee S."/>
            <person name="Bess C."/>
            <person name="Blankenburg K."/>
            <person name="Forbes L."/>
            <person name="Fu Q."/>
            <person name="Gubbala S."/>
            <person name="Hirani K."/>
            <person name="Jayaseelan J.C."/>
            <person name="Lara F."/>
            <person name="Munidasa M."/>
            <person name="Palculict T."/>
            <person name="Patil S."/>
            <person name="Pu L.-L."/>
            <person name="Saada N."/>
            <person name="Tang L."/>
            <person name="Weissenberger G."/>
            <person name="Zhu Y."/>
            <person name="Hemphill L."/>
            <person name="Shang Y."/>
            <person name="Youmans B."/>
            <person name="Ayvaz T."/>
            <person name="Ross M."/>
            <person name="Santibanez J."/>
            <person name="Aqrawi P."/>
            <person name="Gross S."/>
            <person name="Joshi V."/>
            <person name="Fowler G."/>
            <person name="Nazareth L."/>
            <person name="Reid J."/>
            <person name="Worley K."/>
            <person name="Petrosino J."/>
            <person name="Highlander S."/>
            <person name="Gibbs R."/>
            <person name="Gibbs R."/>
        </authorList>
    </citation>
    <scope>NUCLEOTIDE SEQUENCE [LARGE SCALE GENOMIC DNA]</scope>
    <source>
        <strain evidence="2">ATCC 43553</strain>
    </source>
</reference>